<dbReference type="InterPro" id="IPR016087">
    <property type="entry name" value="Chalcone_isomerase"/>
</dbReference>
<dbReference type="InterPro" id="IPR036298">
    <property type="entry name" value="Chalcone_isomerase_sf"/>
</dbReference>
<protein>
    <recommendedName>
        <fullName evidence="1">Chalcone isomerase domain-containing protein</fullName>
    </recommendedName>
</protein>
<dbReference type="InterPro" id="IPR016088">
    <property type="entry name" value="Chalcone_isomerase_3-sand"/>
</dbReference>
<accession>A0A7S0TBA6</accession>
<dbReference type="GO" id="GO:0016872">
    <property type="term" value="F:intramolecular lyase activity"/>
    <property type="evidence" value="ECO:0007669"/>
    <property type="project" value="InterPro"/>
</dbReference>
<organism evidence="2">
    <name type="scientific">Pseudo-nitzschia delicatissima</name>
    <dbReference type="NCBI Taxonomy" id="44447"/>
    <lineage>
        <taxon>Eukaryota</taxon>
        <taxon>Sar</taxon>
        <taxon>Stramenopiles</taxon>
        <taxon>Ochrophyta</taxon>
        <taxon>Bacillariophyta</taxon>
        <taxon>Bacillariophyceae</taxon>
        <taxon>Bacillariophycidae</taxon>
        <taxon>Bacillariales</taxon>
        <taxon>Bacillariaceae</taxon>
        <taxon>Pseudo-nitzschia</taxon>
    </lineage>
</organism>
<dbReference type="PANTHER" id="PTHR47698">
    <property type="entry name" value="FATTY-ACID-BINDING PROTEIN 3, CHLOROPLASTIC"/>
    <property type="match status" value="1"/>
</dbReference>
<evidence type="ECO:0000313" key="2">
    <source>
        <dbReference type="EMBL" id="CAD8729157.1"/>
    </source>
</evidence>
<evidence type="ECO:0000259" key="1">
    <source>
        <dbReference type="Pfam" id="PF16036"/>
    </source>
</evidence>
<sequence>MKFIVPSSRSLLLSSFGQSPVASSRWARAAQHQHQKLHPGSRFANKGFSRRALSAATASSSHQEASRKTCLVAMTWMIAVVIDYNNRTTSGVLSVGSLSCDKVCACDRRIPGSGDVLSVGKITKEPATSISFPALCNAMSLAGVGVRVKYVFVNVYAVGAYFDPIAMMAVKKGTQADVEKALCDPTYPRTIRIVMNRGLSVDKFIAAMNEAIEPRLNGKNLETLGEFKEIFPKVDLVEGDEIELTIRGDTLLLKTGLGVGSIRSRPFTEAMCDVYFGKDPVSPTLLKDVLDGVRKL</sequence>
<dbReference type="Gene3D" id="3.50.70.10">
    <property type="match status" value="1"/>
</dbReference>
<gene>
    <name evidence="2" type="ORF">PDEL0327_LOCUS650</name>
</gene>
<dbReference type="SUPFAM" id="SSF54626">
    <property type="entry name" value="Chalcone isomerase"/>
    <property type="match status" value="1"/>
</dbReference>
<dbReference type="AlphaFoldDB" id="A0A7S0TBA6"/>
<dbReference type="PANTHER" id="PTHR47698:SF2">
    <property type="entry name" value="FATTY-ACID-BINDING PROTEIN 3, CHLOROPLASTIC"/>
    <property type="match status" value="1"/>
</dbReference>
<proteinExistence type="predicted"/>
<reference evidence="2" key="1">
    <citation type="submission" date="2021-01" db="EMBL/GenBank/DDBJ databases">
        <authorList>
            <person name="Corre E."/>
            <person name="Pelletier E."/>
            <person name="Niang G."/>
            <person name="Scheremetjew M."/>
            <person name="Finn R."/>
            <person name="Kale V."/>
            <person name="Holt S."/>
            <person name="Cochrane G."/>
            <person name="Meng A."/>
            <person name="Brown T."/>
            <person name="Cohen L."/>
        </authorList>
    </citation>
    <scope>NUCLEOTIDE SEQUENCE</scope>
    <source>
        <strain evidence="2">B596</strain>
    </source>
</reference>
<dbReference type="EMBL" id="HBFG01000845">
    <property type="protein sequence ID" value="CAD8729157.1"/>
    <property type="molecule type" value="Transcribed_RNA"/>
</dbReference>
<feature type="domain" description="Chalcone isomerase" evidence="1">
    <location>
        <begin position="138"/>
        <end position="289"/>
    </location>
</feature>
<name>A0A7S0TBA6_9STRA</name>
<dbReference type="Pfam" id="PF16036">
    <property type="entry name" value="Chalcone_3"/>
    <property type="match status" value="1"/>
</dbReference>